<reference evidence="4" key="1">
    <citation type="journal article" date="2019" name="Int. J. Syst. Evol. Microbiol.">
        <title>The Global Catalogue of Microorganisms (GCM) 10K type strain sequencing project: providing services to taxonomists for standard genome sequencing and annotation.</title>
        <authorList>
            <consortium name="The Broad Institute Genomics Platform"/>
            <consortium name="The Broad Institute Genome Sequencing Center for Infectious Disease"/>
            <person name="Wu L."/>
            <person name="Ma J."/>
        </authorList>
    </citation>
    <scope>NUCLEOTIDE SEQUENCE [LARGE SCALE GENOMIC DNA]</scope>
    <source>
        <strain evidence="4">JCM 18720</strain>
    </source>
</reference>
<comment type="caution">
    <text evidence="3">The sequence shown here is derived from an EMBL/GenBank/DDBJ whole genome shotgun (WGS) entry which is preliminary data.</text>
</comment>
<accession>A0ABP9S545</accession>
<organism evidence="3 4">
    <name type="scientific">Ferrimonas gelatinilytica</name>
    <dbReference type="NCBI Taxonomy" id="1255257"/>
    <lineage>
        <taxon>Bacteria</taxon>
        <taxon>Pseudomonadati</taxon>
        <taxon>Pseudomonadota</taxon>
        <taxon>Gammaproteobacteria</taxon>
        <taxon>Alteromonadales</taxon>
        <taxon>Ferrimonadaceae</taxon>
        <taxon>Ferrimonas</taxon>
    </lineage>
</organism>
<name>A0ABP9S545_9GAMM</name>
<dbReference type="PANTHER" id="PTHR36509">
    <property type="entry name" value="BLL3101 PROTEIN"/>
    <property type="match status" value="1"/>
</dbReference>
<evidence type="ECO:0000259" key="2">
    <source>
        <dbReference type="Pfam" id="PF06863"/>
    </source>
</evidence>
<evidence type="ECO:0000313" key="4">
    <source>
        <dbReference type="Proteomes" id="UP001501600"/>
    </source>
</evidence>
<keyword evidence="4" id="KW-1185">Reference proteome</keyword>
<dbReference type="InterPro" id="IPR037049">
    <property type="entry name" value="DUF1214_C_sf"/>
</dbReference>
<dbReference type="Pfam" id="PF06863">
    <property type="entry name" value="DUF1254"/>
    <property type="match status" value="1"/>
</dbReference>
<dbReference type="Proteomes" id="UP001501600">
    <property type="component" value="Unassembled WGS sequence"/>
</dbReference>
<dbReference type="RefSeq" id="WP_345316764.1">
    <property type="nucleotide sequence ID" value="NZ_BAABLF010000011.1"/>
</dbReference>
<evidence type="ECO:0000313" key="3">
    <source>
        <dbReference type="EMBL" id="GAA5191502.1"/>
    </source>
</evidence>
<dbReference type="SUPFAM" id="SSF160935">
    <property type="entry name" value="VPA0735-like"/>
    <property type="match status" value="1"/>
</dbReference>
<dbReference type="InterPro" id="IPR010621">
    <property type="entry name" value="DUF1214"/>
</dbReference>
<evidence type="ECO:0000259" key="1">
    <source>
        <dbReference type="Pfam" id="PF06742"/>
    </source>
</evidence>
<dbReference type="EMBL" id="BAABLF010000011">
    <property type="protein sequence ID" value="GAA5191502.1"/>
    <property type="molecule type" value="Genomic_DNA"/>
</dbReference>
<protein>
    <submittedName>
        <fullName evidence="3">DUF1214 domain-containing protein</fullName>
    </submittedName>
</protein>
<dbReference type="InterPro" id="IPR010679">
    <property type="entry name" value="DUF1254"/>
</dbReference>
<proteinExistence type="predicted"/>
<dbReference type="Pfam" id="PF06742">
    <property type="entry name" value="DUF1214"/>
    <property type="match status" value="1"/>
</dbReference>
<sequence length="334" mass="37057">MNAQTLEATNDTSDALDEDREVPVTVDNFVRAATDFELQKYVALAGGVNRFFHFREPTPVDNQPTIRMNRDTLYSSVVVDIREGATLTLPDVGERYMSAMIVNQDHYINKILSGGGAYTLDIETFDTPYVIVLMRILVDASDPADVAAVNAIQDAMIIEASSSQPFIVPDYDEESFKALIETILRLGPFVANSFHMFGPKEEVSGVKHFIGTAAGWGGLPETEAFYLNVDPDLPPTTYKIEVPAEVPVDAFWSLSLYNAQGFFQPNQRDAYNINSVTGIRNDDGTMTIHLGGCEDDRVNCLPIEEGWNYTVRMYRPNEAVLDGSWTFPEAVSVN</sequence>
<feature type="domain" description="DUF1254" evidence="2">
    <location>
        <begin position="48"/>
        <end position="103"/>
    </location>
</feature>
<feature type="domain" description="DUF1214" evidence="1">
    <location>
        <begin position="236"/>
        <end position="317"/>
    </location>
</feature>
<dbReference type="Gene3D" id="2.60.120.600">
    <property type="entry name" value="Domain of unknown function DUF1214, C-terminal domain"/>
    <property type="match status" value="1"/>
</dbReference>
<dbReference type="PANTHER" id="PTHR36509:SF2">
    <property type="entry name" value="BLL3101 PROTEIN"/>
    <property type="match status" value="1"/>
</dbReference>
<gene>
    <name evidence="3" type="ORF">GCM10025772_18450</name>
</gene>